<evidence type="ECO:0000313" key="2">
    <source>
        <dbReference type="EMBL" id="KAF3493629.1"/>
    </source>
</evidence>
<comment type="caution">
    <text evidence="2">The sequence shown here is derived from an EMBL/GenBank/DDBJ whole genome shotgun (WGS) entry which is preliminary data.</text>
</comment>
<dbReference type="PANTHER" id="PTHR33334">
    <property type="entry name" value="PROTEIN LNK1"/>
    <property type="match status" value="1"/>
</dbReference>
<proteinExistence type="predicted"/>
<keyword evidence="3" id="KW-1185">Reference proteome</keyword>
<evidence type="ECO:0000256" key="1">
    <source>
        <dbReference type="SAM" id="MobiDB-lite"/>
    </source>
</evidence>
<protein>
    <submittedName>
        <fullName evidence="2">Uncharacterized protein</fullName>
    </submittedName>
</protein>
<evidence type="ECO:0000313" key="3">
    <source>
        <dbReference type="Proteomes" id="UP000266723"/>
    </source>
</evidence>
<dbReference type="EMBL" id="QGKV02002055">
    <property type="protein sequence ID" value="KAF3493629.1"/>
    <property type="molecule type" value="Genomic_DNA"/>
</dbReference>
<gene>
    <name evidence="2" type="ORF">DY000_02056171</name>
</gene>
<dbReference type="Proteomes" id="UP000266723">
    <property type="component" value="Unassembled WGS sequence"/>
</dbReference>
<feature type="region of interest" description="Disordered" evidence="1">
    <location>
        <begin position="106"/>
        <end position="132"/>
    </location>
</feature>
<reference evidence="2 3" key="1">
    <citation type="journal article" date="2020" name="BMC Genomics">
        <title>Intraspecific diversification of the crop wild relative Brassica cretica Lam. using demographic model selection.</title>
        <authorList>
            <person name="Kioukis A."/>
            <person name="Michalopoulou V.A."/>
            <person name="Briers L."/>
            <person name="Pirintsos S."/>
            <person name="Studholme D.J."/>
            <person name="Pavlidis P."/>
            <person name="Sarris P.F."/>
        </authorList>
    </citation>
    <scope>NUCLEOTIDE SEQUENCE [LARGE SCALE GENOMIC DNA]</scope>
    <source>
        <strain evidence="3">cv. PFS-1207/04</strain>
    </source>
</reference>
<sequence>MQAVLAIQRQHHQFRHQVPVADQYITQNCCQDNPLQLVDKANLEGLIPSFDPNSSLELGDSCNFSAAVDNSSEFSVFYRLQDVVAKLDIGIRTCIRDSLFRLADSAGQRHHTSDKTSQDDQEAIPKEKSRYR</sequence>
<feature type="compositionally biased region" description="Basic and acidic residues" evidence="1">
    <location>
        <begin position="111"/>
        <end position="132"/>
    </location>
</feature>
<accession>A0ABQ7A7G8</accession>
<organism evidence="2 3">
    <name type="scientific">Brassica cretica</name>
    <name type="common">Mustard</name>
    <dbReference type="NCBI Taxonomy" id="69181"/>
    <lineage>
        <taxon>Eukaryota</taxon>
        <taxon>Viridiplantae</taxon>
        <taxon>Streptophyta</taxon>
        <taxon>Embryophyta</taxon>
        <taxon>Tracheophyta</taxon>
        <taxon>Spermatophyta</taxon>
        <taxon>Magnoliopsida</taxon>
        <taxon>eudicotyledons</taxon>
        <taxon>Gunneridae</taxon>
        <taxon>Pentapetalae</taxon>
        <taxon>rosids</taxon>
        <taxon>malvids</taxon>
        <taxon>Brassicales</taxon>
        <taxon>Brassicaceae</taxon>
        <taxon>Brassiceae</taxon>
        <taxon>Brassica</taxon>
    </lineage>
</organism>
<dbReference type="InterPro" id="IPR039928">
    <property type="entry name" value="LNK"/>
</dbReference>
<name>A0ABQ7A7G8_BRACR</name>
<dbReference type="PANTHER" id="PTHR33334:SF5">
    <property type="entry name" value="PROTEIN LNK2"/>
    <property type="match status" value="1"/>
</dbReference>